<evidence type="ECO:0000259" key="15">
    <source>
        <dbReference type="PROSITE" id="PS50030"/>
    </source>
</evidence>
<comment type="similarity">
    <text evidence="2 10 14">Belongs to the peptidase C19 family.</text>
</comment>
<dbReference type="Pfam" id="PF00627">
    <property type="entry name" value="UBA"/>
    <property type="match status" value="1"/>
</dbReference>
<evidence type="ECO:0000259" key="16">
    <source>
        <dbReference type="PROSITE" id="PS50235"/>
    </source>
</evidence>
<evidence type="ECO:0000256" key="3">
    <source>
        <dbReference type="ARBA" id="ARBA00022670"/>
    </source>
</evidence>
<keyword evidence="10 14" id="KW-0833">Ubl conjugation pathway</keyword>
<keyword evidence="5" id="KW-0677">Repeat</keyword>
<dbReference type="SUPFAM" id="SSF54001">
    <property type="entry name" value="Cysteine proteinases"/>
    <property type="match status" value="1"/>
</dbReference>
<dbReference type="PROSITE" id="PS50271">
    <property type="entry name" value="ZF_UBP"/>
    <property type="match status" value="1"/>
</dbReference>
<dbReference type="InterPro" id="IPR009060">
    <property type="entry name" value="UBA-like_sf"/>
</dbReference>
<dbReference type="InterPro" id="IPR001394">
    <property type="entry name" value="Peptidase_C19_UCH"/>
</dbReference>
<feature type="active site" description="Proton acceptor" evidence="11">
    <location>
        <position position="789"/>
    </location>
</feature>
<dbReference type="Proteomes" id="UP001165160">
    <property type="component" value="Unassembled WGS sequence"/>
</dbReference>
<comment type="catalytic activity">
    <reaction evidence="1 10 14">
        <text>Thiol-dependent hydrolysis of ester, thioester, amide, peptide and isopeptide bonds formed by the C-terminal Gly of ubiquitin (a 76-residue protein attached to proteins as an intracellular targeting signal).</text>
        <dbReference type="EC" id="3.4.19.12"/>
    </reaction>
</comment>
<organism evidence="18 19">
    <name type="scientific">Triparma verrucosa</name>
    <dbReference type="NCBI Taxonomy" id="1606542"/>
    <lineage>
        <taxon>Eukaryota</taxon>
        <taxon>Sar</taxon>
        <taxon>Stramenopiles</taxon>
        <taxon>Ochrophyta</taxon>
        <taxon>Bolidophyceae</taxon>
        <taxon>Parmales</taxon>
        <taxon>Triparmaceae</taxon>
        <taxon>Triparma</taxon>
    </lineage>
</organism>
<dbReference type="EC" id="3.4.19.12" evidence="10 14"/>
<feature type="domain" description="USP" evidence="16">
    <location>
        <begin position="330"/>
        <end position="827"/>
    </location>
</feature>
<feature type="binding site" evidence="12">
    <location>
        <position position="193"/>
    </location>
    <ligand>
        <name>Zn(2+)</name>
        <dbReference type="ChEBI" id="CHEBI:29105"/>
    </ligand>
</feature>
<feature type="active site" description="Nucleophile" evidence="11">
    <location>
        <position position="339"/>
    </location>
</feature>
<evidence type="ECO:0000256" key="9">
    <source>
        <dbReference type="ARBA" id="ARBA00022833"/>
    </source>
</evidence>
<feature type="domain" description="UBA" evidence="15">
    <location>
        <begin position="620"/>
        <end position="661"/>
    </location>
</feature>
<evidence type="ECO:0000256" key="13">
    <source>
        <dbReference type="PROSITE-ProRule" id="PRU00502"/>
    </source>
</evidence>
<dbReference type="PROSITE" id="PS00973">
    <property type="entry name" value="USP_2"/>
    <property type="match status" value="1"/>
</dbReference>
<evidence type="ECO:0000256" key="14">
    <source>
        <dbReference type="RuleBase" id="RU366025"/>
    </source>
</evidence>
<dbReference type="PROSITE" id="PS50030">
    <property type="entry name" value="UBA"/>
    <property type="match status" value="1"/>
</dbReference>
<dbReference type="AlphaFoldDB" id="A0A9W7B611"/>
<reference evidence="19" key="1">
    <citation type="journal article" date="2023" name="Commun. Biol.">
        <title>Genome analysis of Parmales, the sister group of diatoms, reveals the evolutionary specialization of diatoms from phago-mixotrophs to photoautotrophs.</title>
        <authorList>
            <person name="Ban H."/>
            <person name="Sato S."/>
            <person name="Yoshikawa S."/>
            <person name="Yamada K."/>
            <person name="Nakamura Y."/>
            <person name="Ichinomiya M."/>
            <person name="Sato N."/>
            <person name="Blanc-Mathieu R."/>
            <person name="Endo H."/>
            <person name="Kuwata A."/>
            <person name="Ogata H."/>
        </authorList>
    </citation>
    <scope>NUCLEOTIDE SEQUENCE [LARGE SCALE GENOMIC DNA]</scope>
    <source>
        <strain evidence="19">NIES 3699</strain>
    </source>
</reference>
<evidence type="ECO:0000256" key="10">
    <source>
        <dbReference type="PIRNR" id="PIRNR016308"/>
    </source>
</evidence>
<protein>
    <recommendedName>
        <fullName evidence="10 14">Ubiquitin carboxyl-terminal hydrolase</fullName>
        <ecNumber evidence="10 14">3.4.19.12</ecNumber>
    </recommendedName>
</protein>
<evidence type="ECO:0000313" key="18">
    <source>
        <dbReference type="EMBL" id="GMH84831.1"/>
    </source>
</evidence>
<dbReference type="PANTHER" id="PTHR21646:SF10">
    <property type="entry name" value="UBIQUITIN CARBOXYL-TERMINAL HYDROLASE 14"/>
    <property type="match status" value="1"/>
</dbReference>
<feature type="domain" description="UBP-type" evidence="17">
    <location>
        <begin position="169"/>
        <end position="295"/>
    </location>
</feature>
<accession>A0A9W7B611</accession>
<proteinExistence type="inferred from homology"/>
<dbReference type="GO" id="GO:0004843">
    <property type="term" value="F:cysteine-type deubiquitinase activity"/>
    <property type="evidence" value="ECO:0007669"/>
    <property type="project" value="UniProtKB-UniRule"/>
</dbReference>
<keyword evidence="7 10" id="KW-0378">Hydrolase</keyword>
<keyword evidence="6 13" id="KW-0863">Zinc-finger</keyword>
<dbReference type="InterPro" id="IPR013083">
    <property type="entry name" value="Znf_RING/FYVE/PHD"/>
</dbReference>
<comment type="caution">
    <text evidence="18">The sequence shown here is derived from an EMBL/GenBank/DDBJ whole genome shotgun (WGS) entry which is preliminary data.</text>
</comment>
<keyword evidence="19" id="KW-1185">Reference proteome</keyword>
<dbReference type="InterPro" id="IPR001607">
    <property type="entry name" value="Znf_UBP"/>
</dbReference>
<dbReference type="SMART" id="SM00165">
    <property type="entry name" value="UBA"/>
    <property type="match status" value="2"/>
</dbReference>
<sequence>MDTSSFISSCSAHLESLIIQAPSDFECHKEEAVQTFHKTDLYISLSHPTFGQSYPLNLVPNKGIYCTSILTRVPNPDYKESDGKTDDLSTLISKSNVSKFKSEWSLGLAVVSEDKEVLSSLSQSEIDEVLPQPPSELTHPLSLYKEIKSTTAFTTTSLLPTPTFDGSILTTKHTSISQKLEYPVPSSPSSWTCLHSPSSYKNDGNLWLNLSDGYLAGGRKNWDGSGGTGGGMIHYESEKALGRLKPLSVKITTLNAELKGVDCFSYDEDDMVNIPNLREMLDNLGIDYANLNKTAKTTAELEVELNLSYDFSAITEEGSSLVPVSGPGLIGLKNMGNSCYLASVSQLILSGNVEEIWRRYGKVEIRKEGMMSSDIVTQVRKVVNCFKEGYTSEGYTGAVGDDDDPRGQVLPTMFKKSIAGKHEEFNTGQQQDAVEWFRWFLERVSEAEEEEVKVKGLFGFEMEQRNVCVEDKTVRYKKSEDNCLVLNVPKEKIVYEEEQEREEKKMKVEGEEKKKPTGKVSIYDCLDHLTQPSHNPDHLWEHNNSRGTTSTLGVKTFPKYLPLQVQRYEIDEATYMPKKLEVDVDVPETLELEKYRAKRPDGDVEAPDSAPADVAPAQFVPNEAALQQLMGMGFQRNGCVRALLNTGNSDADSAMNWVFAHMEDANFNSELSPSELSPSSTSDGPTSMDVDVDEAAVASLVANLGMFTAEQVRPVLAHVNGAQDRAADWLFSHMDSLDADIAALAAAPAAASSSSSPSGSDVQVVSDGQGVYDLIGFVSHIGPNTGSGHYVCHLKKDGKWVIFNDDKVALSVKPPKTKGFLYLFVRRDGGVEGW</sequence>
<dbReference type="GO" id="GO:0016579">
    <property type="term" value="P:protein deubiquitination"/>
    <property type="evidence" value="ECO:0007669"/>
    <property type="project" value="InterPro"/>
</dbReference>
<keyword evidence="4 10" id="KW-0479">Metal-binding</keyword>
<evidence type="ECO:0000256" key="12">
    <source>
        <dbReference type="PIRSR" id="PIRSR016308-3"/>
    </source>
</evidence>
<keyword evidence="3 10" id="KW-0645">Protease</keyword>
<dbReference type="SUPFAM" id="SSF57850">
    <property type="entry name" value="RING/U-box"/>
    <property type="match status" value="1"/>
</dbReference>
<dbReference type="InterPro" id="IPR038765">
    <property type="entry name" value="Papain-like_cys_pep_sf"/>
</dbReference>
<dbReference type="Gene3D" id="3.30.40.10">
    <property type="entry name" value="Zinc/RING finger domain, C3HC4 (zinc finger)"/>
    <property type="match status" value="1"/>
</dbReference>
<dbReference type="PROSITE" id="PS50235">
    <property type="entry name" value="USP_3"/>
    <property type="match status" value="1"/>
</dbReference>
<dbReference type="SUPFAM" id="SSF46934">
    <property type="entry name" value="UBA-like"/>
    <property type="match status" value="1"/>
</dbReference>
<name>A0A9W7B611_9STRA</name>
<gene>
    <name evidence="18" type="ORF">TrVE_jg1502</name>
</gene>
<evidence type="ECO:0000256" key="8">
    <source>
        <dbReference type="ARBA" id="ARBA00022807"/>
    </source>
</evidence>
<evidence type="ECO:0000256" key="11">
    <source>
        <dbReference type="PIRSR" id="PIRSR016308-1"/>
    </source>
</evidence>
<dbReference type="Gene3D" id="1.10.8.10">
    <property type="entry name" value="DNA helicase RuvA subunit, C-terminal domain"/>
    <property type="match status" value="2"/>
</dbReference>
<evidence type="ECO:0000259" key="17">
    <source>
        <dbReference type="PROSITE" id="PS50271"/>
    </source>
</evidence>
<keyword evidence="8 10" id="KW-0788">Thiol protease</keyword>
<evidence type="ECO:0000256" key="6">
    <source>
        <dbReference type="ARBA" id="ARBA00022771"/>
    </source>
</evidence>
<keyword evidence="9 10" id="KW-0862">Zinc</keyword>
<evidence type="ECO:0000256" key="5">
    <source>
        <dbReference type="ARBA" id="ARBA00022737"/>
    </source>
</evidence>
<evidence type="ECO:0000256" key="2">
    <source>
        <dbReference type="ARBA" id="ARBA00009085"/>
    </source>
</evidence>
<evidence type="ECO:0000256" key="1">
    <source>
        <dbReference type="ARBA" id="ARBA00000707"/>
    </source>
</evidence>
<dbReference type="PANTHER" id="PTHR21646">
    <property type="entry name" value="UBIQUITIN CARBOXYL-TERMINAL HYDROLASE"/>
    <property type="match status" value="1"/>
</dbReference>
<dbReference type="PIRSF" id="PIRSF016308">
    <property type="entry name" value="UBP"/>
    <property type="match status" value="1"/>
</dbReference>
<dbReference type="Pfam" id="PF00443">
    <property type="entry name" value="UCH"/>
    <property type="match status" value="1"/>
</dbReference>
<dbReference type="PROSITE" id="PS00972">
    <property type="entry name" value="USP_1"/>
    <property type="match status" value="1"/>
</dbReference>
<dbReference type="InterPro" id="IPR016652">
    <property type="entry name" value="Ubiquitinyl_hydrolase"/>
</dbReference>
<dbReference type="GO" id="GO:0008270">
    <property type="term" value="F:zinc ion binding"/>
    <property type="evidence" value="ECO:0007669"/>
    <property type="project" value="UniProtKB-UniRule"/>
</dbReference>
<dbReference type="InterPro" id="IPR015940">
    <property type="entry name" value="UBA"/>
</dbReference>
<evidence type="ECO:0000256" key="7">
    <source>
        <dbReference type="ARBA" id="ARBA00022801"/>
    </source>
</evidence>
<dbReference type="InterPro" id="IPR050185">
    <property type="entry name" value="Ub_carboxyl-term_hydrolase"/>
</dbReference>
<dbReference type="InterPro" id="IPR018200">
    <property type="entry name" value="USP_CS"/>
</dbReference>
<dbReference type="GO" id="GO:0006508">
    <property type="term" value="P:proteolysis"/>
    <property type="evidence" value="ECO:0007669"/>
    <property type="project" value="UniProtKB-KW"/>
</dbReference>
<dbReference type="InterPro" id="IPR028889">
    <property type="entry name" value="USP"/>
</dbReference>
<dbReference type="Gene3D" id="3.90.70.10">
    <property type="entry name" value="Cysteine proteinases"/>
    <property type="match status" value="1"/>
</dbReference>
<evidence type="ECO:0000313" key="19">
    <source>
        <dbReference type="Proteomes" id="UP001165160"/>
    </source>
</evidence>
<evidence type="ECO:0000256" key="4">
    <source>
        <dbReference type="ARBA" id="ARBA00022723"/>
    </source>
</evidence>
<dbReference type="EMBL" id="BRXX01000042">
    <property type="protein sequence ID" value="GMH84831.1"/>
    <property type="molecule type" value="Genomic_DNA"/>
</dbReference>